<sequence>MINEIDCRDLQLVNTLAARQEALEASTEDYICEILARFGNIKTLNVIHDDFYDPIFEKGMTWEARNQEFAMIDVWDTAEKINRMEQWLAEVNGTTVEQPHAPFNPQGGHFKPKISEVKDKEKMKSLLVGSNTSQCQLPGRK</sequence>
<gene>
    <name evidence="1" type="ORF">PAC_03617</name>
</gene>
<dbReference type="EMBL" id="FJOG01000004">
    <property type="protein sequence ID" value="CZR53737.1"/>
    <property type="molecule type" value="Genomic_DNA"/>
</dbReference>
<dbReference type="Proteomes" id="UP000184330">
    <property type="component" value="Unassembled WGS sequence"/>
</dbReference>
<organism evidence="1 2">
    <name type="scientific">Phialocephala subalpina</name>
    <dbReference type="NCBI Taxonomy" id="576137"/>
    <lineage>
        <taxon>Eukaryota</taxon>
        <taxon>Fungi</taxon>
        <taxon>Dikarya</taxon>
        <taxon>Ascomycota</taxon>
        <taxon>Pezizomycotina</taxon>
        <taxon>Leotiomycetes</taxon>
        <taxon>Helotiales</taxon>
        <taxon>Mollisiaceae</taxon>
        <taxon>Phialocephala</taxon>
        <taxon>Phialocephala fortinii species complex</taxon>
    </lineage>
</organism>
<name>A0A1L7WLT4_9HELO</name>
<proteinExistence type="predicted"/>
<reference evidence="1 2" key="1">
    <citation type="submission" date="2016-03" db="EMBL/GenBank/DDBJ databases">
        <authorList>
            <person name="Ploux O."/>
        </authorList>
    </citation>
    <scope>NUCLEOTIDE SEQUENCE [LARGE SCALE GENOMIC DNA]</scope>
    <source>
        <strain evidence="1 2">UAMH 11012</strain>
    </source>
</reference>
<accession>A0A1L7WLT4</accession>
<dbReference type="AlphaFoldDB" id="A0A1L7WLT4"/>
<evidence type="ECO:0000313" key="2">
    <source>
        <dbReference type="Proteomes" id="UP000184330"/>
    </source>
</evidence>
<evidence type="ECO:0000313" key="1">
    <source>
        <dbReference type="EMBL" id="CZR53737.1"/>
    </source>
</evidence>
<protein>
    <submittedName>
        <fullName evidence="1">Uncharacterized protein</fullName>
    </submittedName>
</protein>
<dbReference type="OrthoDB" id="10584136at2759"/>
<keyword evidence="2" id="KW-1185">Reference proteome</keyword>